<proteinExistence type="predicted"/>
<dbReference type="Pfam" id="PF07452">
    <property type="entry name" value="CHRD"/>
    <property type="match status" value="1"/>
</dbReference>
<keyword evidence="3" id="KW-1185">Reference proteome</keyword>
<protein>
    <submittedName>
        <fullName evidence="2">CHRD domain-containing protein</fullName>
    </submittedName>
</protein>
<reference evidence="2 3" key="1">
    <citation type="submission" date="2016-11" db="EMBL/GenBank/DDBJ databases">
        <authorList>
            <person name="Jaros S."/>
            <person name="Januszkiewicz K."/>
            <person name="Wedrychowicz H."/>
        </authorList>
    </citation>
    <scope>NUCLEOTIDE SEQUENCE [LARGE SCALE GENOMIC DNA]</scope>
    <source>
        <strain evidence="2 3">DSM 27406</strain>
    </source>
</reference>
<dbReference type="InterPro" id="IPR010895">
    <property type="entry name" value="CHRD"/>
</dbReference>
<dbReference type="SMART" id="SM00754">
    <property type="entry name" value="CHRD"/>
    <property type="match status" value="1"/>
</dbReference>
<evidence type="ECO:0000313" key="3">
    <source>
        <dbReference type="Proteomes" id="UP000184420"/>
    </source>
</evidence>
<dbReference type="EMBL" id="FRBL01000008">
    <property type="protein sequence ID" value="SHM50065.1"/>
    <property type="molecule type" value="Genomic_DNA"/>
</dbReference>
<gene>
    <name evidence="2" type="ORF">SAMN05444266_108290</name>
</gene>
<organism evidence="2 3">
    <name type="scientific">Chitinophaga jiangningensis</name>
    <dbReference type="NCBI Taxonomy" id="1419482"/>
    <lineage>
        <taxon>Bacteria</taxon>
        <taxon>Pseudomonadati</taxon>
        <taxon>Bacteroidota</taxon>
        <taxon>Chitinophagia</taxon>
        <taxon>Chitinophagales</taxon>
        <taxon>Chitinophagaceae</taxon>
        <taxon>Chitinophaga</taxon>
    </lineage>
</organism>
<evidence type="ECO:0000313" key="2">
    <source>
        <dbReference type="EMBL" id="SHM50065.1"/>
    </source>
</evidence>
<sequence length="155" mass="16617">MMVIVVLAAISCTKGGELERINSTQYTVTSLASSRQLVPGLDTTFSGTFNGFYDEQGNGLTFTIGWKDLWGAAKDTIISVNFYGPAGPAENGPLVRSLPFVSTHSASSINLGLAGIKGFTADERKDFLAGAWYFTINTKKYPNGIIRGQLAPTKQ</sequence>
<evidence type="ECO:0000259" key="1">
    <source>
        <dbReference type="PROSITE" id="PS50933"/>
    </source>
</evidence>
<dbReference type="AlphaFoldDB" id="A0A1M7JAM3"/>
<feature type="domain" description="CHRD" evidence="1">
    <location>
        <begin position="23"/>
        <end position="155"/>
    </location>
</feature>
<dbReference type="Proteomes" id="UP000184420">
    <property type="component" value="Unassembled WGS sequence"/>
</dbReference>
<dbReference type="STRING" id="1419482.SAMN05444266_108290"/>
<accession>A0A1M7JAM3</accession>
<name>A0A1M7JAM3_9BACT</name>
<dbReference type="PROSITE" id="PS50933">
    <property type="entry name" value="CHRD"/>
    <property type="match status" value="1"/>
</dbReference>